<organism evidence="2 3">
    <name type="scientific">Penstemon smallii</name>
    <dbReference type="NCBI Taxonomy" id="265156"/>
    <lineage>
        <taxon>Eukaryota</taxon>
        <taxon>Viridiplantae</taxon>
        <taxon>Streptophyta</taxon>
        <taxon>Embryophyta</taxon>
        <taxon>Tracheophyta</taxon>
        <taxon>Spermatophyta</taxon>
        <taxon>Magnoliopsida</taxon>
        <taxon>eudicotyledons</taxon>
        <taxon>Gunneridae</taxon>
        <taxon>Pentapetalae</taxon>
        <taxon>asterids</taxon>
        <taxon>lamiids</taxon>
        <taxon>Lamiales</taxon>
        <taxon>Plantaginaceae</taxon>
        <taxon>Cheloneae</taxon>
        <taxon>Penstemon</taxon>
    </lineage>
</organism>
<evidence type="ECO:0000313" key="3">
    <source>
        <dbReference type="Proteomes" id="UP001634393"/>
    </source>
</evidence>
<name>A0ABD3UKI7_9LAMI</name>
<dbReference type="Gene3D" id="3.30.420.10">
    <property type="entry name" value="Ribonuclease H-like superfamily/Ribonuclease H"/>
    <property type="match status" value="1"/>
</dbReference>
<dbReference type="SUPFAM" id="SSF56672">
    <property type="entry name" value="DNA/RNA polymerases"/>
    <property type="match status" value="1"/>
</dbReference>
<dbReference type="EMBL" id="JBJXBP010000001">
    <property type="protein sequence ID" value="KAL3849582.1"/>
    <property type="molecule type" value="Genomic_DNA"/>
</dbReference>
<dbReference type="InterPro" id="IPR043502">
    <property type="entry name" value="DNA/RNA_pol_sf"/>
</dbReference>
<accession>A0ABD3UKI7</accession>
<dbReference type="InterPro" id="IPR000477">
    <property type="entry name" value="RT_dom"/>
</dbReference>
<dbReference type="CDD" id="cd01650">
    <property type="entry name" value="RT_nLTR_like"/>
    <property type="match status" value="1"/>
</dbReference>
<gene>
    <name evidence="2" type="ORF">ACJIZ3_011464</name>
</gene>
<dbReference type="InterPro" id="IPR026960">
    <property type="entry name" value="RVT-Znf"/>
</dbReference>
<proteinExistence type="predicted"/>
<dbReference type="CDD" id="cd06222">
    <property type="entry name" value="RNase_H_like"/>
    <property type="match status" value="1"/>
</dbReference>
<dbReference type="InterPro" id="IPR044730">
    <property type="entry name" value="RNase_H-like_dom_plant"/>
</dbReference>
<dbReference type="PROSITE" id="PS50878">
    <property type="entry name" value="RT_POL"/>
    <property type="match status" value="1"/>
</dbReference>
<dbReference type="Gene3D" id="3.60.10.10">
    <property type="entry name" value="Endonuclease/exonuclease/phosphatase"/>
    <property type="match status" value="1"/>
</dbReference>
<comment type="caution">
    <text evidence="2">The sequence shown here is derived from an EMBL/GenBank/DDBJ whole genome shotgun (WGS) entry which is preliminary data.</text>
</comment>
<feature type="domain" description="Reverse transcriptase" evidence="1">
    <location>
        <begin position="209"/>
        <end position="478"/>
    </location>
</feature>
<dbReference type="AlphaFoldDB" id="A0ABD3UKI7"/>
<dbReference type="InterPro" id="IPR002156">
    <property type="entry name" value="RNaseH_domain"/>
</dbReference>
<sequence length="1067" mass="122412">MKILSWNCRGLAQPGAVRAFKALLFDSSPDLLFLCELKTAETTVIRSCLNSARLSHHFFVPPVGLAGGLCLAWKHHIDLEILTHDNCLIHAVLTSDSNLSPWLFTGIHCSSITTQKTRACFDVFFKNLFKTDFVDHLYPFPEDLDSLFPSVISNSENEKICSIPTPSDIKKVMFSMASNKSPGPDGFPPCFFKSFWHITGTSVIQAVQAFFKNKLFPHALNHTLITLIPKIQKACRVEHFRPISLCNVVYKIISKIIALRLKAHLDKFIAPNQMAFLKGRSIQDNTIISHEIMHYLHKKKGKKYLMAIKVDLAKAFDRVEWPLLIRILKCFGFCDTFTDWIFRCISSSSFSLLINGHSFGHFTPSRGIRQGDPLSPYLFIVYAELLSRILLRAERNDLLKGIKISRTSPPISHLFYADDLIVFCRATIDDANAFSDCIDLFSNWSSELINKDKTVVHFSSNTPNSLKNQILFHLGFKECNHKEKHLGLPFCKPRSRTQAFSNLIEKLSLKLSGWKSKCLSQAGRTVLIKSVAQSLPIYHMNSFLIPKTICYKLDSLMLRFWWGKNSNHNILALKKWDTLCTPKSAGGLGFRKTEDFNSALVSKLSWHLANNSNFFWVSLLQSKYLHNKNFFDIEQAKPYDSWLWKDIVLANCLIDISQFNLVKSLMVHNSNNWNLDVLHCIFDLDTVHEILKTPIDAENETTKLLWTPSKSGVFLTKSAYLSIIKPRLLAPNFDPLWKKNWKAKIHDRHKIFLWKLANDSFPTKSRLAKNFPIEDTSCCFCFNEAETIEHLFFNCPFAEKNFFCSKWKFNCSHFSHLNFTDLLSLLLDYRNLIFQSMEVRAEFIIFCLVAWDAIWRQRNNFLHGKKASSFEYLLRWIHSTTADHLFAQSDKSICAKSGVLCSSWQKPKLGYFKFNSDSSFKDGSAFGAFVMRDSNGSLIHAFTSHCHCLNVEAAEARALLDSVRFANTHNVENAFFESDNLNIIQMLLWPNLAIDWASKPLVDEIRKFWHKWPTWRFKMIQRNTNQPAHNLASWAASCSIFGPLDLRLLPLCIFCDGGYPFINPCFA</sequence>
<dbReference type="Pfam" id="PF13456">
    <property type="entry name" value="RVT_3"/>
    <property type="match status" value="1"/>
</dbReference>
<reference evidence="2 3" key="1">
    <citation type="submission" date="2024-12" db="EMBL/GenBank/DDBJ databases">
        <title>The unique morphological basis and parallel evolutionary history of personate flowers in Penstemon.</title>
        <authorList>
            <person name="Depatie T.H."/>
            <person name="Wessinger C.A."/>
        </authorList>
    </citation>
    <scope>NUCLEOTIDE SEQUENCE [LARGE SCALE GENOMIC DNA]</scope>
    <source>
        <strain evidence="2">WTNN_2</strain>
        <tissue evidence="2">Leaf</tissue>
    </source>
</reference>
<dbReference type="InterPro" id="IPR036691">
    <property type="entry name" value="Endo/exonu/phosph_ase_sf"/>
</dbReference>
<dbReference type="Proteomes" id="UP001634393">
    <property type="component" value="Unassembled WGS sequence"/>
</dbReference>
<dbReference type="InterPro" id="IPR036397">
    <property type="entry name" value="RNaseH_sf"/>
</dbReference>
<dbReference type="PANTHER" id="PTHR33116">
    <property type="entry name" value="REVERSE TRANSCRIPTASE ZINC-BINDING DOMAIN-CONTAINING PROTEIN-RELATED-RELATED"/>
    <property type="match status" value="1"/>
</dbReference>
<dbReference type="Pfam" id="PF13966">
    <property type="entry name" value="zf-RVT"/>
    <property type="match status" value="1"/>
</dbReference>
<dbReference type="PANTHER" id="PTHR33116:SF86">
    <property type="entry name" value="REVERSE TRANSCRIPTASE DOMAIN-CONTAINING PROTEIN"/>
    <property type="match status" value="1"/>
</dbReference>
<dbReference type="Pfam" id="PF00078">
    <property type="entry name" value="RVT_1"/>
    <property type="match status" value="1"/>
</dbReference>
<evidence type="ECO:0000259" key="1">
    <source>
        <dbReference type="PROSITE" id="PS50878"/>
    </source>
</evidence>
<protein>
    <recommendedName>
        <fullName evidence="1">Reverse transcriptase domain-containing protein</fullName>
    </recommendedName>
</protein>
<keyword evidence="3" id="KW-1185">Reference proteome</keyword>
<evidence type="ECO:0000313" key="2">
    <source>
        <dbReference type="EMBL" id="KAL3849582.1"/>
    </source>
</evidence>
<dbReference type="SUPFAM" id="SSF56219">
    <property type="entry name" value="DNase I-like"/>
    <property type="match status" value="1"/>
</dbReference>